<keyword evidence="2" id="KW-0732">Signal</keyword>
<keyword evidence="4" id="KW-1185">Reference proteome</keyword>
<feature type="signal peptide" evidence="2">
    <location>
        <begin position="1"/>
        <end position="20"/>
    </location>
</feature>
<accession>A0A7I8VZQ6</accession>
<sequence>MEVLLRFLLIISIYLPYSWEEDCSIRRVGSRLEIDVDANRYCGTRFEQQQQEAEKVSQDERDMLYELGEKFHKFRKDLDDCQSSKEKLKRLYEEERRKSEKQNEKIEKLESLIEKLMEKNDEQKKQLREQEEKLKAARTLLQTSMDFNEELKRNHSYLEDEFENCTDDFRAVARQNKVLKQEVRKWMRLAKILRKQLAVVLPTLNRCRNCKFSNPGGKFMPIDGITK</sequence>
<evidence type="ECO:0000256" key="1">
    <source>
        <dbReference type="SAM" id="Coils"/>
    </source>
</evidence>
<evidence type="ECO:0000256" key="2">
    <source>
        <dbReference type="SAM" id="SignalP"/>
    </source>
</evidence>
<comment type="caution">
    <text evidence="3">The sequence shown here is derived from an EMBL/GenBank/DDBJ whole genome shotgun (WGS) entry which is preliminary data.</text>
</comment>
<evidence type="ECO:0000313" key="3">
    <source>
        <dbReference type="EMBL" id="CAD5121800.1"/>
    </source>
</evidence>
<evidence type="ECO:0000313" key="4">
    <source>
        <dbReference type="Proteomes" id="UP000549394"/>
    </source>
</evidence>
<feature type="coiled-coil region" evidence="1">
    <location>
        <begin position="78"/>
        <end position="196"/>
    </location>
</feature>
<dbReference type="Gene3D" id="1.10.287.1490">
    <property type="match status" value="1"/>
</dbReference>
<feature type="chain" id="PRO_5029554129" evidence="2">
    <location>
        <begin position="21"/>
        <end position="227"/>
    </location>
</feature>
<keyword evidence="1" id="KW-0175">Coiled coil</keyword>
<gene>
    <name evidence="3" type="ORF">DGYR_LOCUS9707</name>
</gene>
<dbReference type="Proteomes" id="UP000549394">
    <property type="component" value="Unassembled WGS sequence"/>
</dbReference>
<organism evidence="3 4">
    <name type="scientific">Dimorphilus gyrociliatus</name>
    <dbReference type="NCBI Taxonomy" id="2664684"/>
    <lineage>
        <taxon>Eukaryota</taxon>
        <taxon>Metazoa</taxon>
        <taxon>Spiralia</taxon>
        <taxon>Lophotrochozoa</taxon>
        <taxon>Annelida</taxon>
        <taxon>Polychaeta</taxon>
        <taxon>Polychaeta incertae sedis</taxon>
        <taxon>Dinophilidae</taxon>
        <taxon>Dimorphilus</taxon>
    </lineage>
</organism>
<proteinExistence type="predicted"/>
<dbReference type="AlphaFoldDB" id="A0A7I8VZQ6"/>
<dbReference type="EMBL" id="CAJFCJ010000015">
    <property type="protein sequence ID" value="CAD5121800.1"/>
    <property type="molecule type" value="Genomic_DNA"/>
</dbReference>
<reference evidence="3 4" key="1">
    <citation type="submission" date="2020-08" db="EMBL/GenBank/DDBJ databases">
        <authorList>
            <person name="Hejnol A."/>
        </authorList>
    </citation>
    <scope>NUCLEOTIDE SEQUENCE [LARGE SCALE GENOMIC DNA]</scope>
</reference>
<name>A0A7I8VZQ6_9ANNE</name>
<protein>
    <submittedName>
        <fullName evidence="3">Uncharacterized protein</fullName>
    </submittedName>
</protein>